<reference evidence="2 3" key="1">
    <citation type="submission" date="2017-09" db="EMBL/GenBank/DDBJ databases">
        <title>Whole genomes of Flavobacteriaceae.</title>
        <authorList>
            <person name="Stine C."/>
            <person name="Li C."/>
            <person name="Tadesse D."/>
        </authorList>
    </citation>
    <scope>NUCLEOTIDE SEQUENCE [LARGE SCALE GENOMIC DNA]</scope>
    <source>
        <strain evidence="2 3">ATCC 35036</strain>
    </source>
</reference>
<dbReference type="EMBL" id="PCMW01000048">
    <property type="protein sequence ID" value="PDS24078.1"/>
    <property type="molecule type" value="Genomic_DNA"/>
</dbReference>
<gene>
    <name evidence="2" type="ORF">B0A77_09300</name>
</gene>
<comment type="caution">
    <text evidence="2">The sequence shown here is derived from an EMBL/GenBank/DDBJ whole genome shotgun (WGS) entry which is preliminary data.</text>
</comment>
<evidence type="ECO:0000259" key="1">
    <source>
        <dbReference type="Pfam" id="PF17761"/>
    </source>
</evidence>
<feature type="domain" description="YhcG N-terminal" evidence="1">
    <location>
        <begin position="8"/>
        <end position="138"/>
    </location>
</feature>
<dbReference type="OrthoDB" id="9801263at2"/>
<evidence type="ECO:0000313" key="2">
    <source>
        <dbReference type="EMBL" id="PDS24078.1"/>
    </source>
</evidence>
<dbReference type="InterPro" id="IPR041527">
    <property type="entry name" value="YhcG_N"/>
</dbReference>
<evidence type="ECO:0000313" key="3">
    <source>
        <dbReference type="Proteomes" id="UP000220828"/>
    </source>
</evidence>
<dbReference type="Proteomes" id="UP000220828">
    <property type="component" value="Unassembled WGS sequence"/>
</dbReference>
<dbReference type="AlphaFoldDB" id="A0A2H3KAW7"/>
<dbReference type="PANTHER" id="PTHR30547:SF5">
    <property type="entry name" value="NUCLEASE YHCG-RELATED"/>
    <property type="match status" value="1"/>
</dbReference>
<sequence>MIELSKKIIELIATSRSRVAGYANLEMVVTYFEIGKNIVEEIQKGNKRADYGNQILKQVAEDLLLKLGKGFSVQNLERMRNFYLVYSKSSIELRKSPIFEKSSNELRISEKNNKSIKILPLSWSHYLFLTRIENELERIRF</sequence>
<accession>A0A2H3KAW7</accession>
<dbReference type="Pfam" id="PF17761">
    <property type="entry name" value="DUF1016_N"/>
    <property type="match status" value="1"/>
</dbReference>
<protein>
    <recommendedName>
        <fullName evidence="1">YhcG N-terminal domain-containing protein</fullName>
    </recommendedName>
</protein>
<dbReference type="InterPro" id="IPR053148">
    <property type="entry name" value="PD-DEXK-like_domain"/>
</dbReference>
<proteinExistence type="predicted"/>
<dbReference type="RefSeq" id="WP_097554257.1">
    <property type="nucleotide sequence ID" value="NZ_PCMW01000048.1"/>
</dbReference>
<name>A0A2H3KAW7_9FLAO</name>
<dbReference type="PANTHER" id="PTHR30547">
    <property type="entry name" value="UNCHARACTERIZED PROTEIN YHCG-RELATED"/>
    <property type="match status" value="1"/>
</dbReference>
<organism evidence="2 3">
    <name type="scientific">Flavobacterium branchiophilum</name>
    <dbReference type="NCBI Taxonomy" id="55197"/>
    <lineage>
        <taxon>Bacteria</taxon>
        <taxon>Pseudomonadati</taxon>
        <taxon>Bacteroidota</taxon>
        <taxon>Flavobacteriia</taxon>
        <taxon>Flavobacteriales</taxon>
        <taxon>Flavobacteriaceae</taxon>
        <taxon>Flavobacterium</taxon>
    </lineage>
</organism>